<feature type="compositionally biased region" description="Basic and acidic residues" evidence="1">
    <location>
        <begin position="27"/>
        <end position="38"/>
    </location>
</feature>
<proteinExistence type="predicted"/>
<evidence type="ECO:0000256" key="1">
    <source>
        <dbReference type="SAM" id="MobiDB-lite"/>
    </source>
</evidence>
<dbReference type="VEuPathDB" id="FungiDB:A9K55_007481"/>
<sequence>MAQAYKFDDSDSADDLGIINVPRPRAHREPCLPSDHHGPLVPPPPTAAAGVKRMKSSTASRGFRRKPEPLASLPPVPPVPVLATTTGAIPGTPKMPDTPARSRSRRKTLLERIDGWWDLGLLDKRQTLSRSQSKGVTEQKL</sequence>
<dbReference type="OrthoDB" id="4868522at2759"/>
<dbReference type="EMBL" id="CP023324">
    <property type="protein sequence ID" value="ATY63467.1"/>
    <property type="molecule type" value="Genomic_DNA"/>
</dbReference>
<dbReference type="Proteomes" id="UP000323067">
    <property type="component" value="Chromosome vii"/>
</dbReference>
<reference evidence="2 3" key="1">
    <citation type="journal article" date="2017" name="BMC Genomics">
        <title>Chromosome level assembly and secondary metabolite potential of the parasitic fungus Cordyceps militaris.</title>
        <authorList>
            <person name="Kramer G.J."/>
            <person name="Nodwell J.R."/>
        </authorList>
    </citation>
    <scope>NUCLEOTIDE SEQUENCE [LARGE SCALE GENOMIC DNA]</scope>
    <source>
        <strain evidence="2 3">ATCC 34164</strain>
    </source>
</reference>
<protein>
    <submittedName>
        <fullName evidence="2">Uncharacterized protein</fullName>
    </submittedName>
</protein>
<gene>
    <name evidence="2" type="ORF">A9K55_007481</name>
</gene>
<feature type="region of interest" description="Disordered" evidence="1">
    <location>
        <begin position="25"/>
        <end position="106"/>
    </location>
</feature>
<organism evidence="2 3">
    <name type="scientific">Cordyceps militaris</name>
    <name type="common">Caterpillar fungus</name>
    <name type="synonym">Clavaria militaris</name>
    <dbReference type="NCBI Taxonomy" id="73501"/>
    <lineage>
        <taxon>Eukaryota</taxon>
        <taxon>Fungi</taxon>
        <taxon>Dikarya</taxon>
        <taxon>Ascomycota</taxon>
        <taxon>Pezizomycotina</taxon>
        <taxon>Sordariomycetes</taxon>
        <taxon>Hypocreomycetidae</taxon>
        <taxon>Hypocreales</taxon>
        <taxon>Cordycipitaceae</taxon>
        <taxon>Cordyceps</taxon>
    </lineage>
</organism>
<dbReference type="AlphaFoldDB" id="A0A2H4SK34"/>
<evidence type="ECO:0000313" key="3">
    <source>
        <dbReference type="Proteomes" id="UP000323067"/>
    </source>
</evidence>
<accession>A0A2H4SK34</accession>
<evidence type="ECO:0000313" key="2">
    <source>
        <dbReference type="EMBL" id="ATY63467.1"/>
    </source>
</evidence>
<name>A0A2H4SK34_CORMI</name>